<dbReference type="RefSeq" id="WP_188799196.1">
    <property type="nucleotide sequence ID" value="NZ_BMIZ01000001.1"/>
</dbReference>
<name>A0ABX7GYP6_9GAMM</name>
<evidence type="ECO:0008006" key="3">
    <source>
        <dbReference type="Google" id="ProtNLM"/>
    </source>
</evidence>
<proteinExistence type="predicted"/>
<sequence length="115" mass="11436">MSIIGAGTAYISAHMAVSAKNVRVNGAAVTQMRMLLQQYGPGLCSGASDNSMATVILPGSLSIQQINVQCSTSNTVAVGGISVSQPTSVVLCAAASVGNSFEVAVKVGSNSAVTC</sequence>
<gene>
    <name evidence="1" type="ORF">ISN74_10060</name>
</gene>
<keyword evidence="2" id="KW-1185">Reference proteome</keyword>
<organism evidence="1 2">
    <name type="scientific">Dyella caseinilytica</name>
    <dbReference type="NCBI Taxonomy" id="1849581"/>
    <lineage>
        <taxon>Bacteria</taxon>
        <taxon>Pseudomonadati</taxon>
        <taxon>Pseudomonadota</taxon>
        <taxon>Gammaproteobacteria</taxon>
        <taxon>Lysobacterales</taxon>
        <taxon>Rhodanobacteraceae</taxon>
        <taxon>Dyella</taxon>
    </lineage>
</organism>
<evidence type="ECO:0000313" key="1">
    <source>
        <dbReference type="EMBL" id="QRN55630.1"/>
    </source>
</evidence>
<evidence type="ECO:0000313" key="2">
    <source>
        <dbReference type="Proteomes" id="UP000663181"/>
    </source>
</evidence>
<dbReference type="EMBL" id="CP064030">
    <property type="protein sequence ID" value="QRN55630.1"/>
    <property type="molecule type" value="Genomic_DNA"/>
</dbReference>
<protein>
    <recommendedName>
        <fullName evidence="3">MSHA biogenesis protein MshC</fullName>
    </recommendedName>
</protein>
<dbReference type="Proteomes" id="UP000663181">
    <property type="component" value="Chromosome"/>
</dbReference>
<reference evidence="1 2" key="1">
    <citation type="submission" date="2020-10" db="EMBL/GenBank/DDBJ databases">
        <title>Phylogeny of dyella-like bacteria.</title>
        <authorList>
            <person name="Fu J."/>
        </authorList>
    </citation>
    <scope>NUCLEOTIDE SEQUENCE [LARGE SCALE GENOMIC DNA]</scope>
    <source>
        <strain evidence="1 2">DHOB09</strain>
    </source>
</reference>
<accession>A0ABX7GYP6</accession>